<feature type="domain" description="MADF" evidence="2">
    <location>
        <begin position="15"/>
        <end position="113"/>
    </location>
</feature>
<reference evidence="3" key="1">
    <citation type="submission" date="2022-03" db="EMBL/GenBank/DDBJ databases">
        <authorList>
            <person name="Sayadi A."/>
        </authorList>
    </citation>
    <scope>NUCLEOTIDE SEQUENCE</scope>
</reference>
<sequence length="179" mass="21034">MTSDLKKVNRELLEDVIREYQNQPCLWHVKSKDYHNKAKRDAVYRRLLQKYRLIDVNADKNAVVKKINYFRTNYRREKKKVEDAEHSGMGVDERYEPTLCYYHLFHFLGDQETPRKSVSNLNETEEEVEAQPTENSIESLDQPIEEDESTTHDDTGCQTTEATQSTPKKKAPFPDHLNA</sequence>
<dbReference type="SMART" id="SM00595">
    <property type="entry name" value="MADF"/>
    <property type="match status" value="1"/>
</dbReference>
<evidence type="ECO:0000313" key="4">
    <source>
        <dbReference type="Proteomes" id="UP001152888"/>
    </source>
</evidence>
<protein>
    <recommendedName>
        <fullName evidence="2">MADF domain-containing protein</fullName>
    </recommendedName>
</protein>
<dbReference type="EMBL" id="CAKOFQ010008144">
    <property type="protein sequence ID" value="CAH2012120.1"/>
    <property type="molecule type" value="Genomic_DNA"/>
</dbReference>
<dbReference type="PANTHER" id="PTHR21505:SF8">
    <property type="entry name" value="DPT-YFP REPRESSOR BY OVEREXPRESSION, ISOFORM D-RELATED"/>
    <property type="match status" value="1"/>
</dbReference>
<evidence type="ECO:0000256" key="1">
    <source>
        <dbReference type="SAM" id="MobiDB-lite"/>
    </source>
</evidence>
<dbReference type="PROSITE" id="PS51029">
    <property type="entry name" value="MADF"/>
    <property type="match status" value="1"/>
</dbReference>
<dbReference type="OrthoDB" id="6617753at2759"/>
<accession>A0A9P0MGL3</accession>
<organism evidence="3 4">
    <name type="scientific">Acanthoscelides obtectus</name>
    <name type="common">Bean weevil</name>
    <name type="synonym">Bruchus obtectus</name>
    <dbReference type="NCBI Taxonomy" id="200917"/>
    <lineage>
        <taxon>Eukaryota</taxon>
        <taxon>Metazoa</taxon>
        <taxon>Ecdysozoa</taxon>
        <taxon>Arthropoda</taxon>
        <taxon>Hexapoda</taxon>
        <taxon>Insecta</taxon>
        <taxon>Pterygota</taxon>
        <taxon>Neoptera</taxon>
        <taxon>Endopterygota</taxon>
        <taxon>Coleoptera</taxon>
        <taxon>Polyphaga</taxon>
        <taxon>Cucujiformia</taxon>
        <taxon>Chrysomeloidea</taxon>
        <taxon>Chrysomelidae</taxon>
        <taxon>Bruchinae</taxon>
        <taxon>Bruchini</taxon>
        <taxon>Acanthoscelides</taxon>
    </lineage>
</organism>
<gene>
    <name evidence="3" type="ORF">ACAOBT_LOCUS32636</name>
</gene>
<dbReference type="Pfam" id="PF10545">
    <property type="entry name" value="MADF_DNA_bdg"/>
    <property type="match status" value="1"/>
</dbReference>
<proteinExistence type="predicted"/>
<name>A0A9P0MGL3_ACAOB</name>
<keyword evidence="4" id="KW-1185">Reference proteome</keyword>
<feature type="compositionally biased region" description="Polar residues" evidence="1">
    <location>
        <begin position="156"/>
        <end position="166"/>
    </location>
</feature>
<comment type="caution">
    <text evidence="3">The sequence shown here is derived from an EMBL/GenBank/DDBJ whole genome shotgun (WGS) entry which is preliminary data.</text>
</comment>
<dbReference type="Proteomes" id="UP001152888">
    <property type="component" value="Unassembled WGS sequence"/>
</dbReference>
<dbReference type="PANTHER" id="PTHR21505">
    <property type="entry name" value="MADF DOMAIN-CONTAINING PROTEIN-RELATED"/>
    <property type="match status" value="1"/>
</dbReference>
<evidence type="ECO:0000313" key="3">
    <source>
        <dbReference type="EMBL" id="CAH2012120.1"/>
    </source>
</evidence>
<feature type="region of interest" description="Disordered" evidence="1">
    <location>
        <begin position="114"/>
        <end position="179"/>
    </location>
</feature>
<evidence type="ECO:0000259" key="2">
    <source>
        <dbReference type="PROSITE" id="PS51029"/>
    </source>
</evidence>
<dbReference type="InterPro" id="IPR006578">
    <property type="entry name" value="MADF-dom"/>
</dbReference>
<dbReference type="AlphaFoldDB" id="A0A9P0MGL3"/>